<evidence type="ECO:0000256" key="1">
    <source>
        <dbReference type="HAMAP-Rule" id="MF_00386"/>
    </source>
</evidence>
<dbReference type="HAMAP" id="MF_00386">
    <property type="entry name" value="UPF0161_YidD"/>
    <property type="match status" value="1"/>
</dbReference>
<keyword evidence="1" id="KW-1003">Cell membrane</keyword>
<dbReference type="PANTHER" id="PTHR33383">
    <property type="entry name" value="MEMBRANE PROTEIN INSERTION EFFICIENCY FACTOR-RELATED"/>
    <property type="match status" value="1"/>
</dbReference>
<accession>A0A3P3W5B6</accession>
<sequence length="97" mass="10976">MKLLVSSFLFKIIFLTLKRILIAPFVLLIRFYQAGISPFLPSACRYEPTCSQYTLEALQIHGLFKGGYLGAKRILSCNPWGGKGYDPVPEKKCSHKH</sequence>
<gene>
    <name evidence="3" type="primary">yidD</name>
    <name evidence="3" type="ORF">EG849_12655</name>
</gene>
<comment type="function">
    <text evidence="1">Could be involved in insertion of integral membrane proteins into the membrane.</text>
</comment>
<dbReference type="OrthoDB" id="9801753at2"/>
<keyword evidence="4" id="KW-1185">Reference proteome</keyword>
<dbReference type="GO" id="GO:0005886">
    <property type="term" value="C:plasma membrane"/>
    <property type="evidence" value="ECO:0007669"/>
    <property type="project" value="UniProtKB-SubCell"/>
</dbReference>
<name>A0A3P3W5B6_9FLAO</name>
<dbReference type="RefSeq" id="WP_125013461.1">
    <property type="nucleotide sequence ID" value="NZ_RQVR01000015.1"/>
</dbReference>
<protein>
    <recommendedName>
        <fullName evidence="1">Putative membrane protein insertion efficiency factor</fullName>
    </recommendedName>
</protein>
<dbReference type="InterPro" id="IPR002696">
    <property type="entry name" value="Membr_insert_effic_factor_YidD"/>
</dbReference>
<dbReference type="AlphaFoldDB" id="A0A3P3W5B6"/>
<dbReference type="Proteomes" id="UP000271937">
    <property type="component" value="Unassembled WGS sequence"/>
</dbReference>
<keyword evidence="2" id="KW-1133">Transmembrane helix</keyword>
<proteinExistence type="inferred from homology"/>
<dbReference type="Pfam" id="PF01809">
    <property type="entry name" value="YidD"/>
    <property type="match status" value="1"/>
</dbReference>
<comment type="caution">
    <text evidence="3">The sequence shown here is derived from an EMBL/GenBank/DDBJ whole genome shotgun (WGS) entry which is preliminary data.</text>
</comment>
<keyword evidence="2" id="KW-0812">Transmembrane</keyword>
<dbReference type="PANTHER" id="PTHR33383:SF1">
    <property type="entry name" value="MEMBRANE PROTEIN INSERTION EFFICIENCY FACTOR-RELATED"/>
    <property type="match status" value="1"/>
</dbReference>
<organism evidence="3 4">
    <name type="scientific">Flavobacterium macacae</name>
    <dbReference type="NCBI Taxonomy" id="2488993"/>
    <lineage>
        <taxon>Bacteria</taxon>
        <taxon>Pseudomonadati</taxon>
        <taxon>Bacteroidota</taxon>
        <taxon>Flavobacteriia</taxon>
        <taxon>Flavobacteriales</taxon>
        <taxon>Flavobacteriaceae</taxon>
        <taxon>Flavobacterium</taxon>
    </lineage>
</organism>
<dbReference type="NCBIfam" id="TIGR00278">
    <property type="entry name" value="membrane protein insertion efficiency factor YidD"/>
    <property type="match status" value="1"/>
</dbReference>
<feature type="transmembrane region" description="Helical" evidence="2">
    <location>
        <begin position="12"/>
        <end position="32"/>
    </location>
</feature>
<dbReference type="EMBL" id="RQVR01000015">
    <property type="protein sequence ID" value="RRJ89638.1"/>
    <property type="molecule type" value="Genomic_DNA"/>
</dbReference>
<dbReference type="SMART" id="SM01234">
    <property type="entry name" value="Haemolytic"/>
    <property type="match status" value="1"/>
</dbReference>
<comment type="similarity">
    <text evidence="1">Belongs to the UPF0161 family.</text>
</comment>
<comment type="subcellular location">
    <subcellularLocation>
        <location evidence="1">Cell membrane</location>
        <topology evidence="1">Peripheral membrane protein</topology>
        <orientation evidence="1">Cytoplasmic side</orientation>
    </subcellularLocation>
</comment>
<keyword evidence="1 2" id="KW-0472">Membrane</keyword>
<evidence type="ECO:0000313" key="4">
    <source>
        <dbReference type="Proteomes" id="UP000271937"/>
    </source>
</evidence>
<evidence type="ECO:0000313" key="3">
    <source>
        <dbReference type="EMBL" id="RRJ89638.1"/>
    </source>
</evidence>
<evidence type="ECO:0000256" key="2">
    <source>
        <dbReference type="SAM" id="Phobius"/>
    </source>
</evidence>
<reference evidence="3 4" key="1">
    <citation type="submission" date="2018-11" db="EMBL/GenBank/DDBJ databases">
        <title>Flavobacterium sp. nov., YIM 102600 draft genome.</title>
        <authorList>
            <person name="Li G."/>
            <person name="Jiang Y."/>
        </authorList>
    </citation>
    <scope>NUCLEOTIDE SEQUENCE [LARGE SCALE GENOMIC DNA]</scope>
    <source>
        <strain evidence="3 4">YIM 102600</strain>
    </source>
</reference>